<protein>
    <submittedName>
        <fullName evidence="2">RimJ/RimL family protein N-acetyltransferase</fullName>
    </submittedName>
</protein>
<proteinExistence type="predicted"/>
<dbReference type="Gene3D" id="3.40.630.30">
    <property type="match status" value="1"/>
</dbReference>
<dbReference type="EMBL" id="SLWS01000001">
    <property type="protein sequence ID" value="TCO64463.1"/>
    <property type="molecule type" value="Genomic_DNA"/>
</dbReference>
<dbReference type="GO" id="GO:0005737">
    <property type="term" value="C:cytoplasm"/>
    <property type="evidence" value="ECO:0007669"/>
    <property type="project" value="TreeGrafter"/>
</dbReference>
<dbReference type="Pfam" id="PF13302">
    <property type="entry name" value="Acetyltransf_3"/>
    <property type="match status" value="1"/>
</dbReference>
<dbReference type="PROSITE" id="PS51186">
    <property type="entry name" value="GNAT"/>
    <property type="match status" value="1"/>
</dbReference>
<dbReference type="AlphaFoldDB" id="A0A4R2JVL1"/>
<gene>
    <name evidence="2" type="ORF">EV192_101239</name>
</gene>
<accession>A0A4R2JVL1</accession>
<dbReference type="GO" id="GO:0008999">
    <property type="term" value="F:protein-N-terminal-alanine acetyltransferase activity"/>
    <property type="evidence" value="ECO:0007669"/>
    <property type="project" value="TreeGrafter"/>
</dbReference>
<comment type="caution">
    <text evidence="2">The sequence shown here is derived from an EMBL/GenBank/DDBJ whole genome shotgun (WGS) entry which is preliminary data.</text>
</comment>
<evidence type="ECO:0000313" key="2">
    <source>
        <dbReference type="EMBL" id="TCO64463.1"/>
    </source>
</evidence>
<dbReference type="Proteomes" id="UP000295680">
    <property type="component" value="Unassembled WGS sequence"/>
</dbReference>
<evidence type="ECO:0000259" key="1">
    <source>
        <dbReference type="PROSITE" id="PS51186"/>
    </source>
</evidence>
<dbReference type="PANTHER" id="PTHR43441:SF11">
    <property type="entry name" value="RIBOSOMAL-PROTEIN-SERINE ACETYLTRANSFERASE"/>
    <property type="match status" value="1"/>
</dbReference>
<name>A0A4R2JVL1_9PSEU</name>
<keyword evidence="2" id="KW-0808">Transferase</keyword>
<dbReference type="PANTHER" id="PTHR43441">
    <property type="entry name" value="RIBOSOMAL-PROTEIN-SERINE ACETYLTRANSFERASE"/>
    <property type="match status" value="1"/>
</dbReference>
<dbReference type="InterPro" id="IPR016181">
    <property type="entry name" value="Acyl_CoA_acyltransferase"/>
</dbReference>
<feature type="domain" description="N-acetyltransferase" evidence="1">
    <location>
        <begin position="17"/>
        <end position="184"/>
    </location>
</feature>
<dbReference type="OrthoDB" id="3466127at2"/>
<keyword evidence="3" id="KW-1185">Reference proteome</keyword>
<dbReference type="RefSeq" id="WP_132110232.1">
    <property type="nucleotide sequence ID" value="NZ_SLWS01000001.1"/>
</dbReference>
<evidence type="ECO:0000313" key="3">
    <source>
        <dbReference type="Proteomes" id="UP000295680"/>
    </source>
</evidence>
<organism evidence="2 3">
    <name type="scientific">Actinocrispum wychmicini</name>
    <dbReference type="NCBI Taxonomy" id="1213861"/>
    <lineage>
        <taxon>Bacteria</taxon>
        <taxon>Bacillati</taxon>
        <taxon>Actinomycetota</taxon>
        <taxon>Actinomycetes</taxon>
        <taxon>Pseudonocardiales</taxon>
        <taxon>Pseudonocardiaceae</taxon>
        <taxon>Actinocrispum</taxon>
    </lineage>
</organism>
<reference evidence="2 3" key="1">
    <citation type="submission" date="2019-03" db="EMBL/GenBank/DDBJ databases">
        <title>Genomic Encyclopedia of Type Strains, Phase IV (KMG-IV): sequencing the most valuable type-strain genomes for metagenomic binning, comparative biology and taxonomic classification.</title>
        <authorList>
            <person name="Goeker M."/>
        </authorList>
    </citation>
    <scope>NUCLEOTIDE SEQUENCE [LARGE SCALE GENOMIC DNA]</scope>
    <source>
        <strain evidence="2 3">DSM 45934</strain>
    </source>
</reference>
<dbReference type="GO" id="GO:1990189">
    <property type="term" value="F:protein N-terminal-serine acetyltransferase activity"/>
    <property type="evidence" value="ECO:0007669"/>
    <property type="project" value="TreeGrafter"/>
</dbReference>
<dbReference type="InterPro" id="IPR051908">
    <property type="entry name" value="Ribosomal_N-acetyltransferase"/>
</dbReference>
<dbReference type="SUPFAM" id="SSF55729">
    <property type="entry name" value="Acyl-CoA N-acyltransferases (Nat)"/>
    <property type="match status" value="1"/>
</dbReference>
<sequence>MADPWPLRHLVLRTPRLELRPDDDPGLFELVAEARLGVHPPDYMPFTVPWTDNPEHEWLQYHWSARAGVKPANWRINFLVRLDGRVIGTQGAEATDFAVTREVTTGSWLGARHQGKGYGTEMRAAVAMFAFDHLGATRLMSDAFEDNAASNAVSRKLGYVPDGTMTLARRGKAATSVRLALTASRFAAFRPSWTVEVRGLDDSLPLLVSAP</sequence>
<dbReference type="InterPro" id="IPR000182">
    <property type="entry name" value="GNAT_dom"/>
</dbReference>